<dbReference type="GO" id="GO:0016614">
    <property type="term" value="F:oxidoreductase activity, acting on CH-OH group of donors"/>
    <property type="evidence" value="ECO:0007669"/>
    <property type="project" value="UniProtKB-ARBA"/>
</dbReference>
<dbReference type="InterPro" id="IPR013785">
    <property type="entry name" value="Aldolase_TIM"/>
</dbReference>
<keyword evidence="2 7" id="KW-0285">Flavoprotein</keyword>
<dbReference type="RefSeq" id="WP_245513387.1">
    <property type="nucleotide sequence ID" value="NZ_SNZR01000018.1"/>
</dbReference>
<dbReference type="PIRSF" id="PIRSF000138">
    <property type="entry name" value="Al-hdrx_acd_dh"/>
    <property type="match status" value="1"/>
</dbReference>
<evidence type="ECO:0000259" key="9">
    <source>
        <dbReference type="PROSITE" id="PS51349"/>
    </source>
</evidence>
<feature type="binding site" evidence="7">
    <location>
        <position position="118"/>
    </location>
    <ligand>
        <name>FMN</name>
        <dbReference type="ChEBI" id="CHEBI:58210"/>
    </ligand>
</feature>
<feature type="binding site" evidence="7">
    <location>
        <begin position="296"/>
        <end position="300"/>
    </location>
    <ligand>
        <name>FMN</name>
        <dbReference type="ChEBI" id="CHEBI:58210"/>
    </ligand>
</feature>
<dbReference type="InterPro" id="IPR000262">
    <property type="entry name" value="FMN-dep_DH"/>
</dbReference>
<evidence type="ECO:0000256" key="7">
    <source>
        <dbReference type="PIRSR" id="PIRSR000138-2"/>
    </source>
</evidence>
<dbReference type="Proteomes" id="UP000295122">
    <property type="component" value="Unassembled WGS sequence"/>
</dbReference>
<evidence type="ECO:0000313" key="10">
    <source>
        <dbReference type="EMBL" id="TDR85135.1"/>
    </source>
</evidence>
<feature type="binding site" evidence="7">
    <location>
        <position position="167"/>
    </location>
    <ligand>
        <name>glyoxylate</name>
        <dbReference type="ChEBI" id="CHEBI:36655"/>
    </ligand>
</feature>
<dbReference type="InterPro" id="IPR037396">
    <property type="entry name" value="FMN_HAD"/>
</dbReference>
<keyword evidence="11" id="KW-1185">Reference proteome</keyword>
<evidence type="ECO:0000256" key="1">
    <source>
        <dbReference type="ARBA" id="ARBA00001917"/>
    </source>
</evidence>
<dbReference type="Gene3D" id="3.20.20.70">
    <property type="entry name" value="Aldolase class I"/>
    <property type="match status" value="1"/>
</dbReference>
<dbReference type="PANTHER" id="PTHR10578">
    <property type="entry name" value="S -2-HYDROXY-ACID OXIDASE-RELATED"/>
    <property type="match status" value="1"/>
</dbReference>
<dbReference type="InterPro" id="IPR012133">
    <property type="entry name" value="Alpha-hydoxy_acid_DH_FMN"/>
</dbReference>
<evidence type="ECO:0000313" key="11">
    <source>
        <dbReference type="Proteomes" id="UP000295122"/>
    </source>
</evidence>
<evidence type="ECO:0000256" key="2">
    <source>
        <dbReference type="ARBA" id="ARBA00022630"/>
    </source>
</evidence>
<keyword evidence="8" id="KW-1133">Transmembrane helix</keyword>
<dbReference type="Pfam" id="PF01070">
    <property type="entry name" value="FMN_dh"/>
    <property type="match status" value="1"/>
</dbReference>
<sequence length="369" mass="38918">MGTLHPKLGQIPPWVGSVADYEDLARDRVDEAAWAYLFAGAADEVTLRENCAAFQRLRLRSRVLQDLTGGNTRLDLFGQSFVSPILLAPVAYQALAHPDGELATVAAASALQTGMVVSTQAGVALETIAQRATAPLWFQLYIQPDRDFTRALVARAEAAGYRALVVTVDAPVGGLRNREQRAGFAMPPGLEAVNLRGMRRPAPSPPPGDQMLLGGPLMAAAPTWADIVRLREWTSLPILVKGVMTEEDARAALDCGVDGIVVSNHGGRTLDTQPATISALPAIAAAVDGRVPLVLDGGIRRGSDVFKALALGASAVLIGRAFMFGLAAAGAVGVAHVLRIIRAELEMTMALTGCRDLAAIRADRVSHAD</sequence>
<name>A0A4R7BLI7_9HYPH</name>
<evidence type="ECO:0000256" key="8">
    <source>
        <dbReference type="SAM" id="Phobius"/>
    </source>
</evidence>
<keyword evidence="3 7" id="KW-0288">FMN</keyword>
<feature type="binding site" evidence="7">
    <location>
        <position position="265"/>
    </location>
    <ligand>
        <name>glyoxylate</name>
        <dbReference type="ChEBI" id="CHEBI:36655"/>
    </ligand>
</feature>
<dbReference type="EMBL" id="SNZR01000018">
    <property type="protein sequence ID" value="TDR85135.1"/>
    <property type="molecule type" value="Genomic_DNA"/>
</dbReference>
<dbReference type="FunFam" id="3.20.20.70:FF:000029">
    <property type="entry name" value="L-lactate dehydrogenase"/>
    <property type="match status" value="1"/>
</dbReference>
<evidence type="ECO:0000256" key="4">
    <source>
        <dbReference type="ARBA" id="ARBA00023002"/>
    </source>
</evidence>
<feature type="binding site" evidence="7">
    <location>
        <position position="139"/>
    </location>
    <ligand>
        <name>FMN</name>
        <dbReference type="ChEBI" id="CHEBI:58210"/>
    </ligand>
</feature>
<keyword evidence="4" id="KW-0560">Oxidoreductase</keyword>
<feature type="binding site" evidence="7">
    <location>
        <position position="263"/>
    </location>
    <ligand>
        <name>glyoxylate</name>
        <dbReference type="ChEBI" id="CHEBI:36655"/>
    </ligand>
</feature>
<feature type="transmembrane region" description="Helical" evidence="8">
    <location>
        <begin position="321"/>
        <end position="341"/>
    </location>
</feature>
<feature type="binding site" evidence="7">
    <location>
        <position position="241"/>
    </location>
    <ligand>
        <name>FMN</name>
        <dbReference type="ChEBI" id="CHEBI:58210"/>
    </ligand>
</feature>
<protein>
    <submittedName>
        <fullName evidence="10">4-hydroxymandelate oxidase</fullName>
    </submittedName>
</protein>
<organism evidence="10 11">
    <name type="scientific">Enterovirga rhinocerotis</name>
    <dbReference type="NCBI Taxonomy" id="1339210"/>
    <lineage>
        <taxon>Bacteria</taxon>
        <taxon>Pseudomonadati</taxon>
        <taxon>Pseudomonadota</taxon>
        <taxon>Alphaproteobacteria</taxon>
        <taxon>Hyphomicrobiales</taxon>
        <taxon>Methylobacteriaceae</taxon>
        <taxon>Enterovirga</taxon>
    </lineage>
</organism>
<comment type="cofactor">
    <cofactor evidence="1">
        <name>FMN</name>
        <dbReference type="ChEBI" id="CHEBI:58210"/>
    </cofactor>
</comment>
<keyword evidence="8" id="KW-0472">Membrane</keyword>
<dbReference type="PROSITE" id="PS51349">
    <property type="entry name" value="FMN_HYDROXY_ACID_DH_2"/>
    <property type="match status" value="1"/>
</dbReference>
<dbReference type="SUPFAM" id="SSF51395">
    <property type="entry name" value="FMN-linked oxidoreductases"/>
    <property type="match status" value="1"/>
</dbReference>
<evidence type="ECO:0000256" key="6">
    <source>
        <dbReference type="PIRSR" id="PIRSR000138-1"/>
    </source>
</evidence>
<feature type="binding site" evidence="7">
    <location>
        <position position="141"/>
    </location>
    <ligand>
        <name>glyoxylate</name>
        <dbReference type="ChEBI" id="CHEBI:36655"/>
    </ligand>
</feature>
<keyword evidence="8" id="KW-0812">Transmembrane</keyword>
<feature type="binding site" evidence="7">
    <location>
        <position position="36"/>
    </location>
    <ligand>
        <name>glyoxylate</name>
        <dbReference type="ChEBI" id="CHEBI:36655"/>
    </ligand>
</feature>
<dbReference type="AlphaFoldDB" id="A0A4R7BLI7"/>
<proteinExistence type="inferred from homology"/>
<dbReference type="PANTHER" id="PTHR10578:SF107">
    <property type="entry name" value="2-HYDROXYACID OXIDASE 1"/>
    <property type="match status" value="1"/>
</dbReference>
<comment type="similarity">
    <text evidence="5">Belongs to the FMN-dependent alpha-hydroxy acid dehydrogenase family.</text>
</comment>
<evidence type="ECO:0000256" key="5">
    <source>
        <dbReference type="ARBA" id="ARBA00024042"/>
    </source>
</evidence>
<accession>A0A4R7BLI7</accession>
<feature type="active site" description="Proton acceptor" evidence="6">
    <location>
        <position position="265"/>
    </location>
</feature>
<feature type="binding site" evidence="7">
    <location>
        <begin position="319"/>
        <end position="320"/>
    </location>
    <ligand>
        <name>FMN</name>
        <dbReference type="ChEBI" id="CHEBI:58210"/>
    </ligand>
</feature>
<feature type="domain" description="FMN hydroxy acid dehydrogenase" evidence="9">
    <location>
        <begin position="10"/>
        <end position="369"/>
    </location>
</feature>
<feature type="binding site" evidence="7">
    <location>
        <position position="268"/>
    </location>
    <ligand>
        <name>glyoxylate</name>
        <dbReference type="ChEBI" id="CHEBI:36655"/>
    </ligand>
</feature>
<feature type="binding site" evidence="7">
    <location>
        <begin position="89"/>
        <end position="91"/>
    </location>
    <ligand>
        <name>FMN</name>
        <dbReference type="ChEBI" id="CHEBI:58210"/>
    </ligand>
</feature>
<dbReference type="CDD" id="cd02809">
    <property type="entry name" value="alpha_hydroxyacid_oxid_FMN"/>
    <property type="match status" value="1"/>
</dbReference>
<reference evidence="10 11" key="1">
    <citation type="submission" date="2019-03" db="EMBL/GenBank/DDBJ databases">
        <title>Genomic Encyclopedia of Type Strains, Phase IV (KMG-IV): sequencing the most valuable type-strain genomes for metagenomic binning, comparative biology and taxonomic classification.</title>
        <authorList>
            <person name="Goeker M."/>
        </authorList>
    </citation>
    <scope>NUCLEOTIDE SEQUENCE [LARGE SCALE GENOMIC DNA]</scope>
    <source>
        <strain evidence="10 11">DSM 25903</strain>
    </source>
</reference>
<evidence type="ECO:0000256" key="3">
    <source>
        <dbReference type="ARBA" id="ARBA00022643"/>
    </source>
</evidence>
<feature type="binding site" evidence="7">
    <location>
        <position position="176"/>
    </location>
    <ligand>
        <name>glyoxylate</name>
        <dbReference type="ChEBI" id="CHEBI:36655"/>
    </ligand>
</feature>
<gene>
    <name evidence="10" type="ORF">EV668_4678</name>
</gene>
<dbReference type="GO" id="GO:0010181">
    <property type="term" value="F:FMN binding"/>
    <property type="evidence" value="ECO:0007669"/>
    <property type="project" value="InterPro"/>
</dbReference>
<comment type="caution">
    <text evidence="10">The sequence shown here is derived from an EMBL/GenBank/DDBJ whole genome shotgun (WGS) entry which is preliminary data.</text>
</comment>